<dbReference type="Proteomes" id="UP000606490">
    <property type="component" value="Unassembled WGS sequence"/>
</dbReference>
<evidence type="ECO:0000313" key="2">
    <source>
        <dbReference type="Proteomes" id="UP000606490"/>
    </source>
</evidence>
<gene>
    <name evidence="1" type="ORF">JMJ55_26275</name>
</gene>
<accession>A0ABS1VEM4</accession>
<reference evidence="1 2" key="1">
    <citation type="submission" date="2021-01" db="EMBL/GenBank/DDBJ databases">
        <title>Belnapia mucosa sp. nov. and Belnapia arida sp. nov., isolated from the Tabernas Desert (Almeria, Spain).</title>
        <authorList>
            <person name="Molina-Menor E."/>
            <person name="Vidal-Verdu A."/>
            <person name="Calonge A."/>
            <person name="Satari L."/>
            <person name="Pereto Magraner J."/>
            <person name="Porcar Miralles M."/>
        </authorList>
    </citation>
    <scope>NUCLEOTIDE SEQUENCE [LARGE SCALE GENOMIC DNA]</scope>
    <source>
        <strain evidence="1 2">T6</strain>
    </source>
</reference>
<proteinExistence type="predicted"/>
<protein>
    <submittedName>
        <fullName evidence="1">Uncharacterized protein</fullName>
    </submittedName>
</protein>
<dbReference type="RefSeq" id="WP_202828583.1">
    <property type="nucleotide sequence ID" value="NZ_JAEUXJ010000020.1"/>
</dbReference>
<keyword evidence="2" id="KW-1185">Reference proteome</keyword>
<organism evidence="1 2">
    <name type="scientific">Belnapia mucosa</name>
    <dbReference type="NCBI Taxonomy" id="2804532"/>
    <lineage>
        <taxon>Bacteria</taxon>
        <taxon>Pseudomonadati</taxon>
        <taxon>Pseudomonadota</taxon>
        <taxon>Alphaproteobacteria</taxon>
        <taxon>Acetobacterales</taxon>
        <taxon>Roseomonadaceae</taxon>
        <taxon>Belnapia</taxon>
    </lineage>
</organism>
<dbReference type="EMBL" id="JAEUXJ010000020">
    <property type="protein sequence ID" value="MBL6458843.1"/>
    <property type="molecule type" value="Genomic_DNA"/>
</dbReference>
<evidence type="ECO:0000313" key="1">
    <source>
        <dbReference type="EMBL" id="MBL6458843.1"/>
    </source>
</evidence>
<name>A0ABS1VEM4_9PROT</name>
<comment type="caution">
    <text evidence="1">The sequence shown here is derived from an EMBL/GenBank/DDBJ whole genome shotgun (WGS) entry which is preliminary data.</text>
</comment>
<sequence>MPIEVSDGARVCRWISGHDALEHFASYTGPTQSQQHIKPLHWYVACRLVVEGGFHPDEINPHPPFEVRQRGTERQLIFNPAKATGSEGTILGGLKTKNVDVVVTKHSLGPVMAVSCKGTIGAFRNLTNRMEEAVGDCTNLHITYPAMVCGFLSVIRANRAEEAAVGEIAPEGAPPGRQLQANDIAVQRGGDVVESVIRYHNALRELTGRRGIRDDVSRYEAVSLAMVESNSPTPGRVLPDFPAADSPLRIEQFFQALYLRYDERYVYAAPDLKHVTHRIEWAETSPALVENLSRASRPAFDFVPRLRSP</sequence>